<dbReference type="EMBL" id="LCFK01000001">
    <property type="protein sequence ID" value="KKS94920.1"/>
    <property type="molecule type" value="Genomic_DNA"/>
</dbReference>
<evidence type="ECO:0000313" key="2">
    <source>
        <dbReference type="Proteomes" id="UP000033980"/>
    </source>
</evidence>
<sequence>MIVIRYNVTMTLSKLNLELRTIITQYQQSFSDKSYGEENNEDDLLMNIFNITPELKRENRQYWGRELGMCWQLLVTKLCELTCNNFRPALRIEADEPTDLFIGNDAIDTKYRIGSGDSGTLKKFKKYGRLLKDKGYSPTILILREDNLHAAVTACKAGGWNVYSGDVMFDYLKKRTGFDLKIYLTQMSGKSSISRN</sequence>
<comment type="caution">
    <text evidence="1">The sequence shown here is derived from an EMBL/GenBank/DDBJ whole genome shotgun (WGS) entry which is preliminary data.</text>
</comment>
<evidence type="ECO:0000313" key="1">
    <source>
        <dbReference type="EMBL" id="KKS94920.1"/>
    </source>
</evidence>
<dbReference type="Proteomes" id="UP000033980">
    <property type="component" value="Unassembled WGS sequence"/>
</dbReference>
<gene>
    <name evidence="1" type="ORF">UV68_C0001G0061</name>
</gene>
<dbReference type="PATRIC" id="fig|1618390.3.peg.61"/>
<name>A0A0G1DAI8_9BACT</name>
<reference evidence="1 2" key="1">
    <citation type="journal article" date="2015" name="Nature">
        <title>rRNA introns, odd ribosomes, and small enigmatic genomes across a large radiation of phyla.</title>
        <authorList>
            <person name="Brown C.T."/>
            <person name="Hug L.A."/>
            <person name="Thomas B.C."/>
            <person name="Sharon I."/>
            <person name="Castelle C.J."/>
            <person name="Singh A."/>
            <person name="Wilkins M.J."/>
            <person name="Williams K.H."/>
            <person name="Banfield J.F."/>
        </authorList>
    </citation>
    <scope>NUCLEOTIDE SEQUENCE [LARGE SCALE GENOMIC DNA]</scope>
</reference>
<organism evidence="1 2">
    <name type="scientific">Candidatus Collierbacteria bacterium GW2011_GWC2_43_12</name>
    <dbReference type="NCBI Taxonomy" id="1618390"/>
    <lineage>
        <taxon>Bacteria</taxon>
        <taxon>Candidatus Collieribacteriota</taxon>
    </lineage>
</organism>
<dbReference type="AlphaFoldDB" id="A0A0G1DAI8"/>
<evidence type="ECO:0008006" key="3">
    <source>
        <dbReference type="Google" id="ProtNLM"/>
    </source>
</evidence>
<proteinExistence type="predicted"/>
<protein>
    <recommendedName>
        <fullName evidence="3">Restriction endonuclease</fullName>
    </recommendedName>
</protein>
<accession>A0A0G1DAI8</accession>